<dbReference type="KEGG" id="tva:4739691"/>
<keyword evidence="2" id="KW-1185">Reference proteome</keyword>
<dbReference type="RefSeq" id="XP_001294993.1">
    <property type="nucleotide sequence ID" value="XM_001294992.1"/>
</dbReference>
<dbReference type="InParanoid" id="A2GLA5"/>
<organism evidence="1 2">
    <name type="scientific">Trichomonas vaginalis (strain ATCC PRA-98 / G3)</name>
    <dbReference type="NCBI Taxonomy" id="412133"/>
    <lineage>
        <taxon>Eukaryota</taxon>
        <taxon>Metamonada</taxon>
        <taxon>Parabasalia</taxon>
        <taxon>Trichomonadida</taxon>
        <taxon>Trichomonadidae</taxon>
        <taxon>Trichomonas</taxon>
    </lineage>
</organism>
<reference evidence="1" key="2">
    <citation type="journal article" date="2007" name="Science">
        <title>Draft genome sequence of the sexually transmitted pathogen Trichomonas vaginalis.</title>
        <authorList>
            <person name="Carlton J.M."/>
            <person name="Hirt R.P."/>
            <person name="Silva J.C."/>
            <person name="Delcher A.L."/>
            <person name="Schatz M."/>
            <person name="Zhao Q."/>
            <person name="Wortman J.R."/>
            <person name="Bidwell S.L."/>
            <person name="Alsmark U.C.M."/>
            <person name="Besteiro S."/>
            <person name="Sicheritz-Ponten T."/>
            <person name="Noel C.J."/>
            <person name="Dacks J.B."/>
            <person name="Foster P.G."/>
            <person name="Simillion C."/>
            <person name="Van de Peer Y."/>
            <person name="Miranda-Saavedra D."/>
            <person name="Barton G.J."/>
            <person name="Westrop G.D."/>
            <person name="Mueller S."/>
            <person name="Dessi D."/>
            <person name="Fiori P.L."/>
            <person name="Ren Q."/>
            <person name="Paulsen I."/>
            <person name="Zhang H."/>
            <person name="Bastida-Corcuera F.D."/>
            <person name="Simoes-Barbosa A."/>
            <person name="Brown M.T."/>
            <person name="Hayes R.D."/>
            <person name="Mukherjee M."/>
            <person name="Okumura C.Y."/>
            <person name="Schneider R."/>
            <person name="Smith A.J."/>
            <person name="Vanacova S."/>
            <person name="Villalvazo M."/>
            <person name="Haas B.J."/>
            <person name="Pertea M."/>
            <person name="Feldblyum T.V."/>
            <person name="Utterback T.R."/>
            <person name="Shu C.L."/>
            <person name="Osoegawa K."/>
            <person name="de Jong P.J."/>
            <person name="Hrdy I."/>
            <person name="Horvathova L."/>
            <person name="Zubacova Z."/>
            <person name="Dolezal P."/>
            <person name="Malik S.B."/>
            <person name="Logsdon J.M. Jr."/>
            <person name="Henze K."/>
            <person name="Gupta A."/>
            <person name="Wang C.C."/>
            <person name="Dunne R.L."/>
            <person name="Upcroft J.A."/>
            <person name="Upcroft P."/>
            <person name="White O."/>
            <person name="Salzberg S.L."/>
            <person name="Tang P."/>
            <person name="Chiu C.-H."/>
            <person name="Lee Y.-S."/>
            <person name="Embley T.M."/>
            <person name="Coombs G.H."/>
            <person name="Mottram J.C."/>
            <person name="Tachezy J."/>
            <person name="Fraser-Liggett C.M."/>
            <person name="Johnson P.J."/>
        </authorList>
    </citation>
    <scope>NUCLEOTIDE SEQUENCE [LARGE SCALE GENOMIC DNA]</scope>
    <source>
        <strain evidence="1">G3</strain>
    </source>
</reference>
<dbReference type="VEuPathDB" id="TrichDB:TVAGG3_0537180"/>
<protein>
    <submittedName>
        <fullName evidence="1">Uncharacterized protein</fullName>
    </submittedName>
</protein>
<name>A2GLA5_TRIV3</name>
<dbReference type="EMBL" id="DS117010">
    <property type="protein sequence ID" value="EAX82063.1"/>
    <property type="molecule type" value="Genomic_DNA"/>
</dbReference>
<dbReference type="Proteomes" id="UP000001542">
    <property type="component" value="Unassembled WGS sequence"/>
</dbReference>
<reference evidence="1" key="1">
    <citation type="submission" date="2006-10" db="EMBL/GenBank/DDBJ databases">
        <authorList>
            <person name="Amadeo P."/>
            <person name="Zhao Q."/>
            <person name="Wortman J."/>
            <person name="Fraser-Liggett C."/>
            <person name="Carlton J."/>
        </authorList>
    </citation>
    <scope>NUCLEOTIDE SEQUENCE</scope>
    <source>
        <strain evidence="1">G3</strain>
    </source>
</reference>
<accession>A2GLA5</accession>
<proteinExistence type="predicted"/>
<gene>
    <name evidence="1" type="ORF">TVAG_296000</name>
</gene>
<dbReference type="VEuPathDB" id="TrichDB:TVAG_296000"/>
<evidence type="ECO:0000313" key="2">
    <source>
        <dbReference type="Proteomes" id="UP000001542"/>
    </source>
</evidence>
<dbReference type="AlphaFoldDB" id="A2GLA5"/>
<sequence>MAKFLNYSVAINKILTVKDKNIDTMTGMISTFKSFLEKLDKGDSKIESEKKSLLSILDRYDITPSMTKGMKQFALSDFTPTVEAHKICQFFKKSFIPGLESIAINYEKSFNKLYDILKQSINVSNATKTALEAKEQEHLDLIKKIEEAYQNQSSKKYEEIFNQVIYNYRPFFNSLDDLQEVYNEKLDKQYQAIDAFVTNFEKLEFQRASQFDSLINSLINTVEEIKKSNADTLSDSFVAMIDIDGKKDITGSFTLDSVEETTKIPKFMPELPVNFDIHNFLESDKILITMQSHEYAISKTEIRRDGKLLASPNERVSIFKYNNKVYLVEDANNPLKNELNPEDLIFKPEYERYLAKVLGYGKLDQRRVIVVSSGDVCECMDEFGTVMFIPETNLLKL</sequence>
<evidence type="ECO:0000313" key="1">
    <source>
        <dbReference type="EMBL" id="EAX82063.1"/>
    </source>
</evidence>